<keyword evidence="6 8" id="KW-0472">Membrane</keyword>
<feature type="domain" description="PGG" evidence="9">
    <location>
        <begin position="374"/>
        <end position="483"/>
    </location>
</feature>
<evidence type="ECO:0000256" key="8">
    <source>
        <dbReference type="SAM" id="Phobius"/>
    </source>
</evidence>
<feature type="repeat" description="ANK" evidence="7">
    <location>
        <begin position="71"/>
        <end position="95"/>
    </location>
</feature>
<proteinExistence type="predicted"/>
<keyword evidence="4 8" id="KW-1133">Transmembrane helix</keyword>
<keyword evidence="11" id="KW-1185">Reference proteome</keyword>
<dbReference type="PANTHER" id="PTHR24186:SF38">
    <property type="entry name" value="ANKYRIN REPEAT FAMILY PROTEIN"/>
    <property type="match status" value="1"/>
</dbReference>
<dbReference type="InterPro" id="IPR026961">
    <property type="entry name" value="PGG_dom"/>
</dbReference>
<dbReference type="SUPFAM" id="SSF48403">
    <property type="entry name" value="Ankyrin repeat"/>
    <property type="match status" value="1"/>
</dbReference>
<comment type="caution">
    <text evidence="10">The sequence shown here is derived from an EMBL/GenBank/DDBJ whole genome shotgun (WGS) entry which is preliminary data.</text>
</comment>
<keyword evidence="3" id="KW-0677">Repeat</keyword>
<keyword evidence="2 8" id="KW-0812">Transmembrane</keyword>
<sequence length="540" mass="61083">MVFMDWVVTQAIINNDTTGFRKMVEEDEHVVDKRMENATVLHLASRLGHVEMVSLILELRPQMVTEENNINSETPIHEACRMGQYSVVRLLMEANKWMAAKLNSENQSALFLACDYGHLNIVNFLLDHTYTSLWLLNIFDHAACLYAAASRGQTDIAKRLLERCPNLANQKDRNGSLALHGACRSGHLEITSILLRKDPNYQAFQFDNSGYTPLHVAAIHGKLAILEEFASVAPSSFQTLSKHGENLFHLTIRFNQFDAFKFVDGILKGATYLFYRPDRSGNPIQDLAQIRGLNHQFTEYIKGERKEQINHQIIWNESSSTDTNINTLSEIRIEAPPLENETCFCSQTTAEEEKHIETYKKSPERKQMIKLHREALQNARNTIAPVAILIIAVAFTAGMNPPGGVYQDGDQKGKSIMGRKRAFKIFAISNHIALFISMCVVMVLVSIIPLREKPLNLILAAIHKVTWVALAFMAVSYVAGIWVISPLPNESHLKDWVLEASLSICAGIFVSTFFGLGLMHIRHRLSKYKWTKHLEEVEIN</sequence>
<dbReference type="OrthoDB" id="20872at2759"/>
<dbReference type="Gene3D" id="1.25.40.20">
    <property type="entry name" value="Ankyrin repeat-containing domain"/>
    <property type="match status" value="2"/>
</dbReference>
<feature type="repeat" description="ANK" evidence="7">
    <location>
        <begin position="174"/>
        <end position="206"/>
    </location>
</feature>
<reference evidence="10 11" key="1">
    <citation type="journal article" date="2017" name="Nat. Commun.">
        <title>Genome assembly with in vitro proximity ligation data and whole-genome triplication in lettuce.</title>
        <authorList>
            <person name="Reyes-Chin-Wo S."/>
            <person name="Wang Z."/>
            <person name="Yang X."/>
            <person name="Kozik A."/>
            <person name="Arikit S."/>
            <person name="Song C."/>
            <person name="Xia L."/>
            <person name="Froenicke L."/>
            <person name="Lavelle D.O."/>
            <person name="Truco M.J."/>
            <person name="Xia R."/>
            <person name="Zhu S."/>
            <person name="Xu C."/>
            <person name="Xu H."/>
            <person name="Xu X."/>
            <person name="Cox K."/>
            <person name="Korf I."/>
            <person name="Meyers B.C."/>
            <person name="Michelmore R.W."/>
        </authorList>
    </citation>
    <scope>NUCLEOTIDE SEQUENCE [LARGE SCALE GENOMIC DNA]</scope>
    <source>
        <strain evidence="11">cv. Salinas</strain>
        <tissue evidence="10">Seedlings</tissue>
    </source>
</reference>
<dbReference type="Proteomes" id="UP000235145">
    <property type="component" value="Unassembled WGS sequence"/>
</dbReference>
<evidence type="ECO:0000256" key="1">
    <source>
        <dbReference type="ARBA" id="ARBA00004141"/>
    </source>
</evidence>
<protein>
    <recommendedName>
        <fullName evidence="9">PGG domain-containing protein</fullName>
    </recommendedName>
</protein>
<name>A0A9R1XJW1_LACSA</name>
<dbReference type="Pfam" id="PF13962">
    <property type="entry name" value="PGG"/>
    <property type="match status" value="1"/>
</dbReference>
<evidence type="ECO:0000256" key="6">
    <source>
        <dbReference type="ARBA" id="ARBA00023136"/>
    </source>
</evidence>
<dbReference type="PROSITE" id="PS50088">
    <property type="entry name" value="ANK_REPEAT"/>
    <property type="match status" value="3"/>
</dbReference>
<dbReference type="InterPro" id="IPR002110">
    <property type="entry name" value="Ankyrin_rpt"/>
</dbReference>
<evidence type="ECO:0000313" key="10">
    <source>
        <dbReference type="EMBL" id="KAJ0212554.1"/>
    </source>
</evidence>
<evidence type="ECO:0000256" key="4">
    <source>
        <dbReference type="ARBA" id="ARBA00022989"/>
    </source>
</evidence>
<dbReference type="EMBL" id="NBSK02000004">
    <property type="protein sequence ID" value="KAJ0212554.1"/>
    <property type="molecule type" value="Genomic_DNA"/>
</dbReference>
<evidence type="ECO:0000256" key="2">
    <source>
        <dbReference type="ARBA" id="ARBA00022692"/>
    </source>
</evidence>
<dbReference type="Pfam" id="PF00023">
    <property type="entry name" value="Ank"/>
    <property type="match status" value="1"/>
</dbReference>
<feature type="transmembrane region" description="Helical" evidence="8">
    <location>
        <begin position="496"/>
        <end position="519"/>
    </location>
</feature>
<comment type="subcellular location">
    <subcellularLocation>
        <location evidence="1">Membrane</location>
        <topology evidence="1">Multi-pass membrane protein</topology>
    </subcellularLocation>
</comment>
<feature type="transmembrane region" description="Helical" evidence="8">
    <location>
        <begin position="383"/>
        <end position="402"/>
    </location>
</feature>
<accession>A0A9R1XJW1</accession>
<dbReference type="InterPro" id="IPR036770">
    <property type="entry name" value="Ankyrin_rpt-contain_sf"/>
</dbReference>
<evidence type="ECO:0000313" key="11">
    <source>
        <dbReference type="Proteomes" id="UP000235145"/>
    </source>
</evidence>
<organism evidence="10 11">
    <name type="scientific">Lactuca sativa</name>
    <name type="common">Garden lettuce</name>
    <dbReference type="NCBI Taxonomy" id="4236"/>
    <lineage>
        <taxon>Eukaryota</taxon>
        <taxon>Viridiplantae</taxon>
        <taxon>Streptophyta</taxon>
        <taxon>Embryophyta</taxon>
        <taxon>Tracheophyta</taxon>
        <taxon>Spermatophyta</taxon>
        <taxon>Magnoliopsida</taxon>
        <taxon>eudicotyledons</taxon>
        <taxon>Gunneridae</taxon>
        <taxon>Pentapetalae</taxon>
        <taxon>asterids</taxon>
        <taxon>campanulids</taxon>
        <taxon>Asterales</taxon>
        <taxon>Asteraceae</taxon>
        <taxon>Cichorioideae</taxon>
        <taxon>Cichorieae</taxon>
        <taxon>Lactucinae</taxon>
        <taxon>Lactuca</taxon>
    </lineage>
</organism>
<dbReference type="AlphaFoldDB" id="A0A9R1XJW1"/>
<dbReference type="SMART" id="SM00248">
    <property type="entry name" value="ANK"/>
    <property type="match status" value="6"/>
</dbReference>
<dbReference type="PROSITE" id="PS50297">
    <property type="entry name" value="ANK_REP_REGION"/>
    <property type="match status" value="2"/>
</dbReference>
<dbReference type="GO" id="GO:0005886">
    <property type="term" value="C:plasma membrane"/>
    <property type="evidence" value="ECO:0000318"/>
    <property type="project" value="GO_Central"/>
</dbReference>
<evidence type="ECO:0000256" key="3">
    <source>
        <dbReference type="ARBA" id="ARBA00022737"/>
    </source>
</evidence>
<evidence type="ECO:0000256" key="5">
    <source>
        <dbReference type="ARBA" id="ARBA00023043"/>
    </source>
</evidence>
<feature type="transmembrane region" description="Helical" evidence="8">
    <location>
        <begin position="422"/>
        <end position="445"/>
    </location>
</feature>
<evidence type="ECO:0000259" key="9">
    <source>
        <dbReference type="Pfam" id="PF13962"/>
    </source>
</evidence>
<evidence type="ECO:0000256" key="7">
    <source>
        <dbReference type="PROSITE-ProRule" id="PRU00023"/>
    </source>
</evidence>
<keyword evidence="5 7" id="KW-0040">ANK repeat</keyword>
<feature type="repeat" description="ANK" evidence="7">
    <location>
        <begin position="36"/>
        <end position="68"/>
    </location>
</feature>
<dbReference type="Pfam" id="PF12796">
    <property type="entry name" value="Ank_2"/>
    <property type="match status" value="2"/>
</dbReference>
<feature type="transmembrane region" description="Helical" evidence="8">
    <location>
        <begin position="457"/>
        <end position="484"/>
    </location>
</feature>
<dbReference type="PANTHER" id="PTHR24186">
    <property type="entry name" value="PROTEIN PHOSPHATASE 1 REGULATORY SUBUNIT"/>
    <property type="match status" value="1"/>
</dbReference>
<gene>
    <name evidence="10" type="ORF">LSAT_V11C400197060</name>
</gene>